<protein>
    <submittedName>
        <fullName evidence="1">Uncharacterized protein</fullName>
    </submittedName>
</protein>
<evidence type="ECO:0000313" key="2">
    <source>
        <dbReference type="Proteomes" id="UP000593567"/>
    </source>
</evidence>
<dbReference type="Proteomes" id="UP000593567">
    <property type="component" value="Unassembled WGS sequence"/>
</dbReference>
<dbReference type="AlphaFoldDB" id="A0A7J7IRN3"/>
<proteinExistence type="predicted"/>
<gene>
    <name evidence="1" type="ORF">EB796_025085</name>
</gene>
<dbReference type="EMBL" id="VXIV02003502">
    <property type="protein sequence ID" value="KAF6016612.1"/>
    <property type="molecule type" value="Genomic_DNA"/>
</dbReference>
<accession>A0A7J7IRN3</accession>
<evidence type="ECO:0000313" key="1">
    <source>
        <dbReference type="EMBL" id="KAF6016612.1"/>
    </source>
</evidence>
<sequence>MFHERISLDIMYSTRTLFNRSCQEFYLRFSKFKVGHFTIFNIIQFYFFDSQQPQPVVINPFNLPTLQHCS</sequence>
<keyword evidence="2" id="KW-1185">Reference proteome</keyword>
<comment type="caution">
    <text evidence="1">The sequence shown here is derived from an EMBL/GenBank/DDBJ whole genome shotgun (WGS) entry which is preliminary data.</text>
</comment>
<name>A0A7J7IRN3_BUGNE</name>
<reference evidence="1" key="1">
    <citation type="submission" date="2020-06" db="EMBL/GenBank/DDBJ databases">
        <title>Draft genome of Bugula neritina, a colonial animal packing powerful symbionts and potential medicines.</title>
        <authorList>
            <person name="Rayko M."/>
        </authorList>
    </citation>
    <scope>NUCLEOTIDE SEQUENCE [LARGE SCALE GENOMIC DNA]</scope>
    <source>
        <strain evidence="1">Kwan_BN1</strain>
    </source>
</reference>
<organism evidence="1 2">
    <name type="scientific">Bugula neritina</name>
    <name type="common">Brown bryozoan</name>
    <name type="synonym">Sertularia neritina</name>
    <dbReference type="NCBI Taxonomy" id="10212"/>
    <lineage>
        <taxon>Eukaryota</taxon>
        <taxon>Metazoa</taxon>
        <taxon>Spiralia</taxon>
        <taxon>Lophotrochozoa</taxon>
        <taxon>Bryozoa</taxon>
        <taxon>Gymnolaemata</taxon>
        <taxon>Cheilostomatida</taxon>
        <taxon>Flustrina</taxon>
        <taxon>Buguloidea</taxon>
        <taxon>Bugulidae</taxon>
        <taxon>Bugula</taxon>
    </lineage>
</organism>